<dbReference type="PANTHER" id="PTHR21090:SF5">
    <property type="entry name" value="PENTAFUNCTIONAL AROM POLYPEPTIDE"/>
    <property type="match status" value="1"/>
</dbReference>
<name>A0A6N6NLQ5_9ACTN</name>
<evidence type="ECO:0000259" key="9">
    <source>
        <dbReference type="Pfam" id="PF00275"/>
    </source>
</evidence>
<feature type="binding site" evidence="8">
    <location>
        <position position="53"/>
    </location>
    <ligand>
        <name>3-phosphoshikimate</name>
        <dbReference type="ChEBI" id="CHEBI:145989"/>
    </ligand>
</feature>
<comment type="subunit">
    <text evidence="8">Monomer.</text>
</comment>
<evidence type="ECO:0000256" key="5">
    <source>
        <dbReference type="ARBA" id="ARBA00022679"/>
    </source>
</evidence>
<keyword evidence="11" id="KW-1185">Reference proteome</keyword>
<dbReference type="InterPro" id="IPR036968">
    <property type="entry name" value="Enolpyruvate_Tfrase_sf"/>
</dbReference>
<gene>
    <name evidence="8 10" type="primary">aroA</name>
    <name evidence="10" type="ORF">F8C90_04935</name>
</gene>
<dbReference type="InterPro" id="IPR001986">
    <property type="entry name" value="Enolpyruvate_Tfrase_dom"/>
</dbReference>
<comment type="subcellular location">
    <subcellularLocation>
        <location evidence="8">Cytoplasm</location>
    </subcellularLocation>
</comment>
<comment type="caution">
    <text evidence="8">Lacks conserved residue(s) required for the propagation of feature annotation.</text>
</comment>
<dbReference type="GO" id="GO:0008652">
    <property type="term" value="P:amino acid biosynthetic process"/>
    <property type="evidence" value="ECO:0007669"/>
    <property type="project" value="UniProtKB-KW"/>
</dbReference>
<dbReference type="PANTHER" id="PTHR21090">
    <property type="entry name" value="AROM/DEHYDROQUINATE SYNTHASE"/>
    <property type="match status" value="1"/>
</dbReference>
<dbReference type="PIRSF" id="PIRSF000505">
    <property type="entry name" value="EPSPS"/>
    <property type="match status" value="1"/>
</dbReference>
<comment type="similarity">
    <text evidence="2 8">Belongs to the EPSP synthase family.</text>
</comment>
<feature type="binding site" evidence="8">
    <location>
        <position position="125"/>
    </location>
    <ligand>
        <name>phosphoenolpyruvate</name>
        <dbReference type="ChEBI" id="CHEBI:58702"/>
    </ligand>
</feature>
<feature type="binding site" evidence="8">
    <location>
        <position position="200"/>
    </location>
    <ligand>
        <name>3-phosphoshikimate</name>
        <dbReference type="ChEBI" id="CHEBI:145989"/>
    </ligand>
</feature>
<dbReference type="GO" id="GO:0003866">
    <property type="term" value="F:3-phosphoshikimate 1-carboxyvinyltransferase activity"/>
    <property type="evidence" value="ECO:0007669"/>
    <property type="project" value="UniProtKB-UniRule"/>
</dbReference>
<dbReference type="InterPro" id="IPR006264">
    <property type="entry name" value="EPSP_synthase"/>
</dbReference>
<dbReference type="OrthoDB" id="9809920at2"/>
<evidence type="ECO:0000256" key="6">
    <source>
        <dbReference type="ARBA" id="ARBA00023141"/>
    </source>
</evidence>
<feature type="binding site" evidence="8">
    <location>
        <position position="347"/>
    </location>
    <ligand>
        <name>3-phosphoshikimate</name>
        <dbReference type="ChEBI" id="CHEBI:145989"/>
    </ligand>
</feature>
<accession>A0A6N6NLQ5</accession>
<feature type="binding site" evidence="8">
    <location>
        <position position="48"/>
    </location>
    <ligand>
        <name>phosphoenolpyruvate</name>
        <dbReference type="ChEBI" id="CHEBI:58702"/>
    </ligand>
</feature>
<keyword evidence="3 8" id="KW-0963">Cytoplasm</keyword>
<reference evidence="10 11" key="1">
    <citation type="submission" date="2019-09" db="EMBL/GenBank/DDBJ databases">
        <title>Whole genome shotgun sequencing (WGS) of Ellagibacter isourolithinifaciens DSM 104140(T) and Adlercreutzia muris DSM 29508(T).</title>
        <authorList>
            <person name="Stoll D.A."/>
            <person name="Danylec N."/>
            <person name="Huch M."/>
        </authorList>
    </citation>
    <scope>NUCLEOTIDE SEQUENCE [LARGE SCALE GENOMIC DNA]</scope>
    <source>
        <strain evidence="10 11">DSM 104140</strain>
    </source>
</reference>
<feature type="binding site" evidence="8">
    <location>
        <position position="49"/>
    </location>
    <ligand>
        <name>3-phosphoshikimate</name>
        <dbReference type="ChEBI" id="CHEBI:145989"/>
    </ligand>
</feature>
<comment type="pathway">
    <text evidence="1 8">Metabolic intermediate biosynthesis; chorismate biosynthesis; chorismate from D-erythrose 4-phosphate and phosphoenolpyruvate: step 6/7.</text>
</comment>
<evidence type="ECO:0000256" key="1">
    <source>
        <dbReference type="ARBA" id="ARBA00004811"/>
    </source>
</evidence>
<dbReference type="GeneID" id="98657750"/>
<evidence type="ECO:0000256" key="3">
    <source>
        <dbReference type="ARBA" id="ARBA00022490"/>
    </source>
</evidence>
<dbReference type="PROSITE" id="PS00885">
    <property type="entry name" value="EPSP_SYNTHASE_2"/>
    <property type="match status" value="1"/>
</dbReference>
<dbReference type="FunFam" id="3.65.10.10:FF:000005">
    <property type="entry name" value="3-phosphoshikimate 1-carboxyvinyltransferase"/>
    <property type="match status" value="1"/>
</dbReference>
<evidence type="ECO:0000256" key="8">
    <source>
        <dbReference type="HAMAP-Rule" id="MF_00210"/>
    </source>
</evidence>
<feature type="binding site" evidence="8">
    <location>
        <position position="153"/>
    </location>
    <ligand>
        <name>phosphoenolpyruvate</name>
        <dbReference type="ChEBI" id="CHEBI:58702"/>
    </ligand>
</feature>
<comment type="caution">
    <text evidence="10">The sequence shown here is derived from an EMBL/GenBank/DDBJ whole genome shotgun (WGS) entry which is preliminary data.</text>
</comment>
<comment type="function">
    <text evidence="8">Catalyzes the transfer of the enolpyruvyl moiety of phosphoenolpyruvate (PEP) to the 5-hydroxyl of shikimate-3-phosphate (S3P) to produce enolpyruvyl shikimate-3-phosphate and inorganic phosphate.</text>
</comment>
<dbReference type="SUPFAM" id="SSF55205">
    <property type="entry name" value="EPT/RTPC-like"/>
    <property type="match status" value="1"/>
</dbReference>
<feature type="binding site" evidence="8">
    <location>
        <position position="200"/>
    </location>
    <ligand>
        <name>phosphoenolpyruvate</name>
        <dbReference type="ChEBI" id="CHEBI:58702"/>
    </ligand>
</feature>
<sequence length="463" mass="48235">MSINDQLAFVVRNDAATSADPVVAAEQATLIEPLARPLSGVVRVPGDKSISHRSVLFSAMAEGASHVSGVLDSADVRSSIGAVRALGAEVNLEKRPDGSLAGDIRGWGGLGPSQPEGAIDCGNSGTTVRLLMGVLASWDITVELTGDDSLRRRPMRRIAAPLELMGARFAPEGATTLPLSITGTRGLAAISYDSPVASAQLKTAILLAGIFASGTTSVHEPAPSRNHTELMLPGFGVDVEAAPGEASVAGGQSLHACDVDVPGDPSSAAFMACAAALRPDSTIDIENVSLNEARIGFARVLERMGADITLKPTGSAGEEPCGTISVSYVEHLRSCEVVGREIASLVDEIPVLALVAAHAEGTTVFHEVGELRVKETDRLAAILEGLSKLGVRAWAEGDDLHIEGKPGLVVPEGLVFDSLGDHRLAMTWSLVGFTGAHPVSIRDFEAVRVSYPGFRADIERLAK</sequence>
<dbReference type="RefSeq" id="WP_158049352.1">
    <property type="nucleotide sequence ID" value="NZ_WAJR01000009.1"/>
</dbReference>
<feature type="binding site" evidence="8">
    <location>
        <position position="423"/>
    </location>
    <ligand>
        <name>phosphoenolpyruvate</name>
        <dbReference type="ChEBI" id="CHEBI:58702"/>
    </ligand>
</feature>
<dbReference type="EC" id="2.5.1.19" evidence="8"/>
<dbReference type="HAMAP" id="MF_00210">
    <property type="entry name" value="EPSP_synth"/>
    <property type="match status" value="1"/>
</dbReference>
<dbReference type="Gene3D" id="3.65.10.10">
    <property type="entry name" value="Enolpyruvate transferase domain"/>
    <property type="match status" value="2"/>
</dbReference>
<dbReference type="CDD" id="cd01556">
    <property type="entry name" value="EPSP_synthase"/>
    <property type="match status" value="1"/>
</dbReference>
<proteinExistence type="inferred from homology"/>
<dbReference type="GO" id="GO:0009423">
    <property type="term" value="P:chorismate biosynthetic process"/>
    <property type="evidence" value="ECO:0007669"/>
    <property type="project" value="UniProtKB-UniRule"/>
</dbReference>
<keyword evidence="5 8" id="KW-0808">Transferase</keyword>
<dbReference type="Proteomes" id="UP000468668">
    <property type="component" value="Unassembled WGS sequence"/>
</dbReference>
<feature type="binding site" evidence="8">
    <location>
        <position position="374"/>
    </location>
    <ligand>
        <name>3-phosphoshikimate</name>
        <dbReference type="ChEBI" id="CHEBI:145989"/>
    </ligand>
</feature>
<dbReference type="InterPro" id="IPR013792">
    <property type="entry name" value="RNA3'P_cycl/enolpyr_Trfase_a/b"/>
</dbReference>
<dbReference type="GO" id="GO:0009073">
    <property type="term" value="P:aromatic amino acid family biosynthetic process"/>
    <property type="evidence" value="ECO:0007669"/>
    <property type="project" value="UniProtKB-KW"/>
</dbReference>
<evidence type="ECO:0000256" key="2">
    <source>
        <dbReference type="ARBA" id="ARBA00009948"/>
    </source>
</evidence>
<dbReference type="Pfam" id="PF00275">
    <property type="entry name" value="EPSP_synthase"/>
    <property type="match status" value="1"/>
</dbReference>
<dbReference type="EMBL" id="WAJR01000009">
    <property type="protein sequence ID" value="KAB1640724.1"/>
    <property type="molecule type" value="Genomic_DNA"/>
</dbReference>
<dbReference type="InterPro" id="IPR023193">
    <property type="entry name" value="EPSP_synthase_CS"/>
</dbReference>
<dbReference type="GO" id="GO:0005737">
    <property type="term" value="C:cytoplasm"/>
    <property type="evidence" value="ECO:0007669"/>
    <property type="project" value="UniProtKB-SubCell"/>
</dbReference>
<feature type="domain" description="Enolpyruvate transferase" evidence="9">
    <location>
        <begin position="37"/>
        <end position="456"/>
    </location>
</feature>
<organism evidence="10 11">
    <name type="scientific">Ellagibacter isourolithinifaciens</name>
    <dbReference type="NCBI Taxonomy" id="2137581"/>
    <lineage>
        <taxon>Bacteria</taxon>
        <taxon>Bacillati</taxon>
        <taxon>Actinomycetota</taxon>
        <taxon>Coriobacteriia</taxon>
        <taxon>Eggerthellales</taxon>
        <taxon>Eggerthellaceae</taxon>
        <taxon>Ellagibacter</taxon>
    </lineage>
</organism>
<feature type="binding site" evidence="8">
    <location>
        <position position="198"/>
    </location>
    <ligand>
        <name>3-phosphoshikimate</name>
        <dbReference type="ChEBI" id="CHEBI:145989"/>
    </ligand>
</feature>
<dbReference type="PROSITE" id="PS00104">
    <property type="entry name" value="EPSP_SYNTHASE_1"/>
    <property type="match status" value="1"/>
</dbReference>
<feature type="binding site" evidence="8">
    <location>
        <position position="48"/>
    </location>
    <ligand>
        <name>3-phosphoshikimate</name>
        <dbReference type="ChEBI" id="CHEBI:145989"/>
    </ligand>
</feature>
<evidence type="ECO:0000256" key="4">
    <source>
        <dbReference type="ARBA" id="ARBA00022605"/>
    </source>
</evidence>
<dbReference type="NCBIfam" id="TIGR01356">
    <property type="entry name" value="aroA"/>
    <property type="match status" value="1"/>
</dbReference>
<dbReference type="UniPathway" id="UPA00053">
    <property type="reaction ID" value="UER00089"/>
</dbReference>
<evidence type="ECO:0000313" key="10">
    <source>
        <dbReference type="EMBL" id="KAB1640724.1"/>
    </source>
</evidence>
<evidence type="ECO:0000256" key="7">
    <source>
        <dbReference type="ARBA" id="ARBA00044633"/>
    </source>
</evidence>
<comment type="catalytic activity">
    <reaction evidence="7">
        <text>3-phosphoshikimate + phosphoenolpyruvate = 5-O-(1-carboxyvinyl)-3-phosphoshikimate + phosphate</text>
        <dbReference type="Rhea" id="RHEA:21256"/>
        <dbReference type="ChEBI" id="CHEBI:43474"/>
        <dbReference type="ChEBI" id="CHEBI:57701"/>
        <dbReference type="ChEBI" id="CHEBI:58702"/>
        <dbReference type="ChEBI" id="CHEBI:145989"/>
        <dbReference type="EC" id="2.5.1.19"/>
    </reaction>
    <physiologicalReaction direction="left-to-right" evidence="7">
        <dbReference type="Rhea" id="RHEA:21257"/>
    </physiologicalReaction>
</comment>
<feature type="active site" description="Proton acceptor" evidence="8">
    <location>
        <position position="347"/>
    </location>
</feature>
<keyword evidence="6 8" id="KW-0057">Aromatic amino acid biosynthesis</keyword>
<keyword evidence="4 8" id="KW-0028">Amino-acid biosynthesis</keyword>
<feature type="binding site" evidence="8">
    <location>
        <position position="378"/>
    </location>
    <ligand>
        <name>phosphoenolpyruvate</name>
        <dbReference type="ChEBI" id="CHEBI:58702"/>
    </ligand>
</feature>
<evidence type="ECO:0000313" key="11">
    <source>
        <dbReference type="Proteomes" id="UP000468668"/>
    </source>
</evidence>
<dbReference type="AlphaFoldDB" id="A0A6N6NLQ5"/>
<protein>
    <recommendedName>
        <fullName evidence="8">3-phosphoshikimate 1-carboxyvinyltransferase</fullName>
        <ecNumber evidence="8">2.5.1.19</ecNumber>
    </recommendedName>
    <alternativeName>
        <fullName evidence="8">5-enolpyruvylshikimate-3-phosphate synthase</fullName>
        <shortName evidence="8">EPSP synthase</shortName>
        <shortName evidence="8">EPSPS</shortName>
    </alternativeName>
</protein>